<name>A0A9P4V4B7_9PLEO</name>
<organism evidence="2 3">
    <name type="scientific">Polyplosphaeria fusca</name>
    <dbReference type="NCBI Taxonomy" id="682080"/>
    <lineage>
        <taxon>Eukaryota</taxon>
        <taxon>Fungi</taxon>
        <taxon>Dikarya</taxon>
        <taxon>Ascomycota</taxon>
        <taxon>Pezizomycotina</taxon>
        <taxon>Dothideomycetes</taxon>
        <taxon>Pleosporomycetidae</taxon>
        <taxon>Pleosporales</taxon>
        <taxon>Tetraplosphaeriaceae</taxon>
        <taxon>Polyplosphaeria</taxon>
    </lineage>
</organism>
<sequence length="59" mass="6798">MTNPSHRYCTSLLAHHTTSPHHAQSHSHTGPAHNTQTPLLPLQCKTHRKIVQRWSWGRK</sequence>
<reference evidence="2" key="1">
    <citation type="journal article" date="2020" name="Stud. Mycol.">
        <title>101 Dothideomycetes genomes: a test case for predicting lifestyles and emergence of pathogens.</title>
        <authorList>
            <person name="Haridas S."/>
            <person name="Albert R."/>
            <person name="Binder M."/>
            <person name="Bloem J."/>
            <person name="Labutti K."/>
            <person name="Salamov A."/>
            <person name="Andreopoulos B."/>
            <person name="Baker S."/>
            <person name="Barry K."/>
            <person name="Bills G."/>
            <person name="Bluhm B."/>
            <person name="Cannon C."/>
            <person name="Castanera R."/>
            <person name="Culley D."/>
            <person name="Daum C."/>
            <person name="Ezra D."/>
            <person name="Gonzalez J."/>
            <person name="Henrissat B."/>
            <person name="Kuo A."/>
            <person name="Liang C."/>
            <person name="Lipzen A."/>
            <person name="Lutzoni F."/>
            <person name="Magnuson J."/>
            <person name="Mondo S."/>
            <person name="Nolan M."/>
            <person name="Ohm R."/>
            <person name="Pangilinan J."/>
            <person name="Park H.-J."/>
            <person name="Ramirez L."/>
            <person name="Alfaro M."/>
            <person name="Sun H."/>
            <person name="Tritt A."/>
            <person name="Yoshinaga Y."/>
            <person name="Zwiers L.-H."/>
            <person name="Turgeon B."/>
            <person name="Goodwin S."/>
            <person name="Spatafora J."/>
            <person name="Crous P."/>
            <person name="Grigoriev I."/>
        </authorList>
    </citation>
    <scope>NUCLEOTIDE SEQUENCE</scope>
    <source>
        <strain evidence="2">CBS 125425</strain>
    </source>
</reference>
<dbReference type="AlphaFoldDB" id="A0A9P4V4B7"/>
<evidence type="ECO:0000313" key="3">
    <source>
        <dbReference type="Proteomes" id="UP000799444"/>
    </source>
</evidence>
<evidence type="ECO:0000313" key="2">
    <source>
        <dbReference type="EMBL" id="KAF2736231.1"/>
    </source>
</evidence>
<dbReference type="Proteomes" id="UP000799444">
    <property type="component" value="Unassembled WGS sequence"/>
</dbReference>
<feature type="region of interest" description="Disordered" evidence="1">
    <location>
        <begin position="1"/>
        <end position="40"/>
    </location>
</feature>
<comment type="caution">
    <text evidence="2">The sequence shown here is derived from an EMBL/GenBank/DDBJ whole genome shotgun (WGS) entry which is preliminary data.</text>
</comment>
<gene>
    <name evidence="2" type="ORF">EJ04DRAFT_511212</name>
</gene>
<keyword evidence="3" id="KW-1185">Reference proteome</keyword>
<evidence type="ECO:0000256" key="1">
    <source>
        <dbReference type="SAM" id="MobiDB-lite"/>
    </source>
</evidence>
<dbReference type="EMBL" id="ML996127">
    <property type="protein sequence ID" value="KAF2736231.1"/>
    <property type="molecule type" value="Genomic_DNA"/>
</dbReference>
<feature type="compositionally biased region" description="Polar residues" evidence="1">
    <location>
        <begin position="16"/>
        <end position="38"/>
    </location>
</feature>
<proteinExistence type="predicted"/>
<accession>A0A9P4V4B7</accession>
<protein>
    <submittedName>
        <fullName evidence="2">Uncharacterized protein</fullName>
    </submittedName>
</protein>